<gene>
    <name evidence="4" type="ORF">LWI28_028699</name>
</gene>
<keyword evidence="2" id="KW-0808">Transferase</keyword>
<evidence type="ECO:0000256" key="2">
    <source>
        <dbReference type="ARBA" id="ARBA00022679"/>
    </source>
</evidence>
<dbReference type="InterPro" id="IPR023213">
    <property type="entry name" value="CAT-like_dom_sf"/>
</dbReference>
<dbReference type="EMBL" id="JAJSOW010000100">
    <property type="protein sequence ID" value="KAI9187482.1"/>
    <property type="molecule type" value="Genomic_DNA"/>
</dbReference>
<dbReference type="PANTHER" id="PTHR31623">
    <property type="entry name" value="F21J9.9"/>
    <property type="match status" value="1"/>
</dbReference>
<proteinExistence type="inferred from homology"/>
<sequence length="202" mass="22988">MKIDVEVISREIIKPTTSPHDQYKFSLLDQVNPTWYLPFIYFYSVDHKLISKNEISKHLKTSLSQVLNHYYLLAGIVNDNFVDCKNGGVLVLEAQVNCHLSEFLQNPNPDNFVNKFLPNDANKLFLTVQLNFFNCGSIAIGVRMSHKVTDAFHQQTCRMANLNMLTGKGSTKIHSKEKRFFSPVQVFAGFVSMKLILVGESL</sequence>
<dbReference type="GO" id="GO:0016746">
    <property type="term" value="F:acyltransferase activity"/>
    <property type="evidence" value="ECO:0007669"/>
    <property type="project" value="UniProtKB-KW"/>
</dbReference>
<protein>
    <submittedName>
        <fullName evidence="4">Uncharacterized protein</fullName>
    </submittedName>
</protein>
<dbReference type="PANTHER" id="PTHR31623:SF46">
    <property type="entry name" value="VINORINE SYNTHASE-LIKE"/>
    <property type="match status" value="1"/>
</dbReference>
<evidence type="ECO:0000313" key="4">
    <source>
        <dbReference type="EMBL" id="KAI9187482.1"/>
    </source>
</evidence>
<organism evidence="4 5">
    <name type="scientific">Acer negundo</name>
    <name type="common">Box elder</name>
    <dbReference type="NCBI Taxonomy" id="4023"/>
    <lineage>
        <taxon>Eukaryota</taxon>
        <taxon>Viridiplantae</taxon>
        <taxon>Streptophyta</taxon>
        <taxon>Embryophyta</taxon>
        <taxon>Tracheophyta</taxon>
        <taxon>Spermatophyta</taxon>
        <taxon>Magnoliopsida</taxon>
        <taxon>eudicotyledons</taxon>
        <taxon>Gunneridae</taxon>
        <taxon>Pentapetalae</taxon>
        <taxon>rosids</taxon>
        <taxon>malvids</taxon>
        <taxon>Sapindales</taxon>
        <taxon>Sapindaceae</taxon>
        <taxon>Hippocastanoideae</taxon>
        <taxon>Acereae</taxon>
        <taxon>Acer</taxon>
    </lineage>
</organism>
<evidence type="ECO:0000256" key="3">
    <source>
        <dbReference type="ARBA" id="ARBA00023315"/>
    </source>
</evidence>
<comment type="caution">
    <text evidence="4">The sequence shown here is derived from an EMBL/GenBank/DDBJ whole genome shotgun (WGS) entry which is preliminary data.</text>
</comment>
<name>A0AAD5J8I1_ACENE</name>
<evidence type="ECO:0000313" key="5">
    <source>
        <dbReference type="Proteomes" id="UP001064489"/>
    </source>
</evidence>
<dbReference type="Proteomes" id="UP001064489">
    <property type="component" value="Chromosome 3"/>
</dbReference>
<keyword evidence="5" id="KW-1185">Reference proteome</keyword>
<reference evidence="4" key="1">
    <citation type="journal article" date="2022" name="Plant J.">
        <title>Strategies of tolerance reflected in two North American maple genomes.</title>
        <authorList>
            <person name="McEvoy S.L."/>
            <person name="Sezen U.U."/>
            <person name="Trouern-Trend A."/>
            <person name="McMahon S.M."/>
            <person name="Schaberg P.G."/>
            <person name="Yang J."/>
            <person name="Wegrzyn J.L."/>
            <person name="Swenson N.G."/>
        </authorList>
    </citation>
    <scope>NUCLEOTIDE SEQUENCE</scope>
    <source>
        <strain evidence="4">91603</strain>
    </source>
</reference>
<comment type="similarity">
    <text evidence="1">Belongs to the plant acyltransferase family.</text>
</comment>
<dbReference type="Pfam" id="PF02458">
    <property type="entry name" value="Transferase"/>
    <property type="match status" value="1"/>
</dbReference>
<keyword evidence="3" id="KW-0012">Acyltransferase</keyword>
<accession>A0AAD5J8I1</accession>
<evidence type="ECO:0000256" key="1">
    <source>
        <dbReference type="ARBA" id="ARBA00009861"/>
    </source>
</evidence>
<dbReference type="AlphaFoldDB" id="A0AAD5J8I1"/>
<reference evidence="4" key="2">
    <citation type="submission" date="2023-02" db="EMBL/GenBank/DDBJ databases">
        <authorList>
            <person name="Swenson N.G."/>
            <person name="Wegrzyn J.L."/>
            <person name="Mcevoy S.L."/>
        </authorList>
    </citation>
    <scope>NUCLEOTIDE SEQUENCE</scope>
    <source>
        <strain evidence="4">91603</strain>
        <tissue evidence="4">Leaf</tissue>
    </source>
</reference>
<dbReference type="Gene3D" id="3.30.559.10">
    <property type="entry name" value="Chloramphenicol acetyltransferase-like domain"/>
    <property type="match status" value="1"/>
</dbReference>